<dbReference type="CDD" id="cd00567">
    <property type="entry name" value="ACAD"/>
    <property type="match status" value="1"/>
</dbReference>
<evidence type="ECO:0000256" key="8">
    <source>
        <dbReference type="ARBA" id="ARBA00022827"/>
    </source>
</evidence>
<dbReference type="PANTHER" id="PTHR48083:SF33">
    <property type="entry name" value="ACYL-COENZYME A DEHYDROGENASE"/>
    <property type="match status" value="1"/>
</dbReference>
<dbReference type="UniPathway" id="UPA00659"/>
<evidence type="ECO:0000256" key="3">
    <source>
        <dbReference type="ARBA" id="ARBA00009347"/>
    </source>
</evidence>
<dbReference type="Pfam" id="PF02771">
    <property type="entry name" value="Acyl-CoA_dh_N"/>
    <property type="match status" value="1"/>
</dbReference>
<dbReference type="GO" id="GO:0033539">
    <property type="term" value="P:fatty acid beta-oxidation using acyl-CoA dehydrogenase"/>
    <property type="evidence" value="ECO:0007669"/>
    <property type="project" value="InterPro"/>
</dbReference>
<dbReference type="InterPro" id="IPR036250">
    <property type="entry name" value="AcylCo_DH-like_C"/>
</dbReference>
<keyword evidence="7" id="KW-0285">Flavoprotein</keyword>
<keyword evidence="9" id="KW-0560">Oxidoreductase</keyword>
<keyword evidence="19" id="KW-1185">Reference proteome</keyword>
<feature type="transmembrane region" description="Helical" evidence="13">
    <location>
        <begin position="39"/>
        <end position="68"/>
    </location>
</feature>
<dbReference type="InterPro" id="IPR050741">
    <property type="entry name" value="Acyl-CoA_dehydrogenase"/>
</dbReference>
<evidence type="ECO:0000256" key="9">
    <source>
        <dbReference type="ARBA" id="ARBA00023002"/>
    </source>
</evidence>
<evidence type="ECO:0000256" key="7">
    <source>
        <dbReference type="ARBA" id="ARBA00022630"/>
    </source>
</evidence>
<dbReference type="Pfam" id="PF09317">
    <property type="entry name" value="ACDH_C"/>
    <property type="match status" value="1"/>
</dbReference>
<evidence type="ECO:0000256" key="13">
    <source>
        <dbReference type="SAM" id="Phobius"/>
    </source>
</evidence>
<dbReference type="InterPro" id="IPR006091">
    <property type="entry name" value="Acyl-CoA_Oxase/DH_mid-dom"/>
</dbReference>
<evidence type="ECO:0000256" key="10">
    <source>
        <dbReference type="ARBA" id="ARBA00047882"/>
    </source>
</evidence>
<dbReference type="InterPro" id="IPR015396">
    <property type="entry name" value="FadE_C"/>
</dbReference>
<dbReference type="GO" id="GO:0004466">
    <property type="term" value="F:long-chain fatty acyl-CoA dehydrogenase activity"/>
    <property type="evidence" value="ECO:0007669"/>
    <property type="project" value="UniProtKB-EC"/>
</dbReference>
<evidence type="ECO:0000259" key="16">
    <source>
        <dbReference type="Pfam" id="PF02771"/>
    </source>
</evidence>
<feature type="domain" description="Acyl-CoA dehydrogenase/oxidase N-terminal" evidence="16">
    <location>
        <begin position="150"/>
        <end position="244"/>
    </location>
</feature>
<dbReference type="Gene3D" id="1.10.540.10">
    <property type="entry name" value="Acyl-CoA dehydrogenase/oxidase, N-terminal domain"/>
    <property type="match status" value="1"/>
</dbReference>
<dbReference type="GO" id="GO:0050660">
    <property type="term" value="F:flavin adenine dinucleotide binding"/>
    <property type="evidence" value="ECO:0007669"/>
    <property type="project" value="InterPro"/>
</dbReference>
<dbReference type="InterPro" id="IPR037069">
    <property type="entry name" value="AcylCoA_DH/ox_N_sf"/>
</dbReference>
<dbReference type="InterPro" id="IPR046373">
    <property type="entry name" value="Acyl-CoA_Oxase/DH_mid-dom_sf"/>
</dbReference>
<dbReference type="SUPFAM" id="SSF56645">
    <property type="entry name" value="Acyl-CoA dehydrogenase NM domain-like"/>
    <property type="match status" value="1"/>
</dbReference>
<dbReference type="SUPFAM" id="SSF47203">
    <property type="entry name" value="Acyl-CoA dehydrogenase C-terminal domain-like"/>
    <property type="match status" value="1"/>
</dbReference>
<feature type="transmembrane region" description="Helical" evidence="13">
    <location>
        <begin position="14"/>
        <end position="33"/>
    </location>
</feature>
<evidence type="ECO:0000259" key="15">
    <source>
        <dbReference type="Pfam" id="PF02770"/>
    </source>
</evidence>
<feature type="domain" description="Acyl-CoA dehydrogenase C-terminal bacterial-type" evidence="17">
    <location>
        <begin position="522"/>
        <end position="804"/>
    </location>
</feature>
<dbReference type="InterPro" id="IPR009100">
    <property type="entry name" value="AcylCoA_DH/oxidase_NM_dom_sf"/>
</dbReference>
<dbReference type="GO" id="GO:0005737">
    <property type="term" value="C:cytoplasm"/>
    <property type="evidence" value="ECO:0007669"/>
    <property type="project" value="TreeGrafter"/>
</dbReference>
<dbReference type="InterPro" id="IPR013786">
    <property type="entry name" value="AcylCoA_DH/ox_N"/>
</dbReference>
<evidence type="ECO:0000313" key="18">
    <source>
        <dbReference type="EMBL" id="NGP77041.1"/>
    </source>
</evidence>
<comment type="caution">
    <text evidence="18">The sequence shown here is derived from an EMBL/GenBank/DDBJ whole genome shotgun (WGS) entry which is preliminary data.</text>
</comment>
<dbReference type="RefSeq" id="WP_165142022.1">
    <property type="nucleotide sequence ID" value="NZ_JAALLT010000003.1"/>
</dbReference>
<dbReference type="Proteomes" id="UP000473278">
    <property type="component" value="Unassembled WGS sequence"/>
</dbReference>
<keyword evidence="13" id="KW-0812">Transmembrane</keyword>
<keyword evidence="13" id="KW-1133">Transmembrane helix</keyword>
<dbReference type="EMBL" id="JAALLT010000003">
    <property type="protein sequence ID" value="NGP77041.1"/>
    <property type="molecule type" value="Genomic_DNA"/>
</dbReference>
<dbReference type="Gene3D" id="1.20.140.10">
    <property type="entry name" value="Butyryl-CoA Dehydrogenase, subunit A, domain 3"/>
    <property type="match status" value="1"/>
</dbReference>
<comment type="catalytic activity">
    <reaction evidence="11">
        <text>a long-chain 2,3-saturated fatty acyl-CoA + oxidized [electron-transfer flavoprotein] + H(+) = a long-chain (2E)-enoyl-CoA + reduced [electron-transfer flavoprotein]</text>
        <dbReference type="Rhea" id="RHEA:17721"/>
        <dbReference type="Rhea" id="RHEA-COMP:10685"/>
        <dbReference type="Rhea" id="RHEA-COMP:10686"/>
        <dbReference type="ChEBI" id="CHEBI:15378"/>
        <dbReference type="ChEBI" id="CHEBI:57692"/>
        <dbReference type="ChEBI" id="CHEBI:58307"/>
        <dbReference type="ChEBI" id="CHEBI:83721"/>
        <dbReference type="ChEBI" id="CHEBI:83727"/>
        <dbReference type="EC" id="1.3.8.8"/>
    </reaction>
</comment>
<reference evidence="18 19" key="1">
    <citation type="submission" date="2020-02" db="EMBL/GenBank/DDBJ databases">
        <title>Balneolaceae bacterium YR4-1, complete genome.</title>
        <authorList>
            <person name="Li Y."/>
            <person name="Wu S."/>
        </authorList>
    </citation>
    <scope>NUCLEOTIDE SEQUENCE [LARGE SCALE GENOMIC DNA]</scope>
    <source>
        <strain evidence="18 19">YR4-1</strain>
    </source>
</reference>
<sequence length="837" mass="92279">METLIESLGFLNQFPVWTIITGFLVVGILFAFWGVPLSIWAVAGFITLWGVNAPAWLLITYAVVCLVFNIKPIRRTLITNGIMKLLDALNFLPKISQTERTAIEAGTTWVDAELFSGKPDMDRLAAESYPELSDKEQAFLDGPVEELCGMVSDWDVFVRKGFTDETWDYLRENKFFGLIIPEKYGGLEFSASAHSAIITKLASRCGPLATTVMVPNSLGPAELLMHYGTDEQKDHYLPKLATGEEMPCFGLTEPTAGSDAGAMTAEGVVFKDDDGELKIRLNFNKRYITLAAISTVIGLAFKLRDPENHLGKGENLGITCALIPSDTEGIVLGRRHDPLGVPFYNCPIDGNDAVISVDQIIGGPEQAGNGWRMLMESLGVGRGISLPAQSVGGSKTASRALGAYAAVRRQFGINIGKFEGIEEPMARVGGFTYLMEAGRRYTCGGLDIGNKPAVITAIAKYYFTELGRKVVNDAMDVQGGAAISRGPRNLFAHSYIATPIAITVEGANILTRTLMIFGQGAIRCHPYAFKEIEALTNKDVKAFDDVFWKHIGHVCQNSARALLMSLTRGRIASAPTKGPVAKYYKKLAWTSATFAFMADIALGSYGGGLKIKEKISGRFADILGWMYLITSTLRRYEAEGRKKEDEIFLDWTMQYGFSQIQNAFDGIFKEIKVPGLSWLFKGPIALWSRMNRISSMPSDKLGSKVAQAMQEPGEVRDRLTSGIYVPKDKEEALGRYEYALNALVEAEPVYKKIHVATKKKELPKTQPRFVIDEALDKGIINDEEAELIRKAEDARIDVVQVDEFTLDEYLHDTPNSPIKTEKAHPKQEMQAATEKAE</sequence>
<feature type="domain" description="Acyl-CoA oxidase/dehydrogenase middle" evidence="15">
    <location>
        <begin position="248"/>
        <end position="345"/>
    </location>
</feature>
<feature type="region of interest" description="Disordered" evidence="12">
    <location>
        <begin position="810"/>
        <end position="837"/>
    </location>
</feature>
<dbReference type="EC" id="1.3.8.8" evidence="5"/>
<dbReference type="Pfam" id="PF00441">
    <property type="entry name" value="Acyl-CoA_dh_1"/>
    <property type="match status" value="1"/>
</dbReference>
<evidence type="ECO:0000256" key="5">
    <source>
        <dbReference type="ARBA" id="ARBA00012040"/>
    </source>
</evidence>
<dbReference type="PANTHER" id="PTHR48083">
    <property type="entry name" value="MEDIUM-CHAIN SPECIFIC ACYL-COA DEHYDROGENASE, MITOCHONDRIAL-RELATED"/>
    <property type="match status" value="1"/>
</dbReference>
<evidence type="ECO:0000256" key="2">
    <source>
        <dbReference type="ARBA" id="ARBA00005005"/>
    </source>
</evidence>
<organism evidence="18 19">
    <name type="scientific">Halalkalibaculum roseum</name>
    <dbReference type="NCBI Taxonomy" id="2709311"/>
    <lineage>
        <taxon>Bacteria</taxon>
        <taxon>Pseudomonadati</taxon>
        <taxon>Balneolota</taxon>
        <taxon>Balneolia</taxon>
        <taxon>Balneolales</taxon>
        <taxon>Balneolaceae</taxon>
        <taxon>Halalkalibaculum</taxon>
    </lineage>
</organism>
<proteinExistence type="inferred from homology"/>
<dbReference type="PROSITE" id="PS00072">
    <property type="entry name" value="ACYL_COA_DH_1"/>
    <property type="match status" value="1"/>
</dbReference>
<evidence type="ECO:0000256" key="11">
    <source>
        <dbReference type="ARBA" id="ARBA00049247"/>
    </source>
</evidence>
<dbReference type="AlphaFoldDB" id="A0A6M1SNT9"/>
<evidence type="ECO:0000313" key="19">
    <source>
        <dbReference type="Proteomes" id="UP000473278"/>
    </source>
</evidence>
<dbReference type="InterPro" id="IPR009075">
    <property type="entry name" value="AcylCo_DH/oxidase_C"/>
</dbReference>
<gene>
    <name evidence="18" type="ORF">G3570_10385</name>
</gene>
<dbReference type="InterPro" id="IPR006089">
    <property type="entry name" value="Acyl-CoA_DH_CS"/>
</dbReference>
<name>A0A6M1SNT9_9BACT</name>
<feature type="domain" description="Acyl-CoA dehydrogenase/oxidase C-terminal" evidence="14">
    <location>
        <begin position="368"/>
        <end position="508"/>
    </location>
</feature>
<dbReference type="NCBIfam" id="NF007000">
    <property type="entry name" value="PRK09463.1"/>
    <property type="match status" value="1"/>
</dbReference>
<comment type="cofactor">
    <cofactor evidence="1">
        <name>FAD</name>
        <dbReference type="ChEBI" id="CHEBI:57692"/>
    </cofactor>
</comment>
<accession>A0A6M1SNT9</accession>
<comment type="pathway">
    <text evidence="2">Lipid metabolism; fatty acid beta-oxidation.</text>
</comment>
<keyword evidence="8" id="KW-0274">FAD</keyword>
<dbReference type="GO" id="GO:0070991">
    <property type="term" value="F:medium-chain fatty acyl-CoA dehydrogenase activity"/>
    <property type="evidence" value="ECO:0007669"/>
    <property type="project" value="UniProtKB-EC"/>
</dbReference>
<evidence type="ECO:0000259" key="14">
    <source>
        <dbReference type="Pfam" id="PF00441"/>
    </source>
</evidence>
<dbReference type="NCBIfam" id="NF009586">
    <property type="entry name" value="PRK13026.1"/>
    <property type="match status" value="1"/>
</dbReference>
<evidence type="ECO:0000256" key="1">
    <source>
        <dbReference type="ARBA" id="ARBA00001974"/>
    </source>
</evidence>
<protein>
    <recommendedName>
        <fullName evidence="6">Acyl-coenzyme A dehydrogenase</fullName>
        <ecNumber evidence="4">1.3.8.7</ecNumber>
        <ecNumber evidence="5">1.3.8.8</ecNumber>
    </recommendedName>
</protein>
<dbReference type="Pfam" id="PF02770">
    <property type="entry name" value="Acyl-CoA_dh_M"/>
    <property type="match status" value="1"/>
</dbReference>
<dbReference type="Gene3D" id="2.40.110.10">
    <property type="entry name" value="Butyryl-CoA Dehydrogenase, subunit A, domain 2"/>
    <property type="match status" value="1"/>
</dbReference>
<comment type="catalytic activity">
    <reaction evidence="10">
        <text>a medium-chain 2,3-saturated fatty acyl-CoA + oxidized [electron-transfer flavoprotein] + H(+) = a medium-chain (2E)-enoyl-CoA + reduced [electron-transfer flavoprotein]</text>
        <dbReference type="Rhea" id="RHEA:14477"/>
        <dbReference type="Rhea" id="RHEA-COMP:10685"/>
        <dbReference type="Rhea" id="RHEA-COMP:10686"/>
        <dbReference type="ChEBI" id="CHEBI:15378"/>
        <dbReference type="ChEBI" id="CHEBI:57692"/>
        <dbReference type="ChEBI" id="CHEBI:58307"/>
        <dbReference type="ChEBI" id="CHEBI:83723"/>
        <dbReference type="ChEBI" id="CHEBI:83726"/>
        <dbReference type="EC" id="1.3.8.7"/>
    </reaction>
</comment>
<dbReference type="FunFam" id="1.10.540.10:FF:000004">
    <property type="entry name" value="Acyl-CoA dehydrogenase"/>
    <property type="match status" value="1"/>
</dbReference>
<evidence type="ECO:0000259" key="17">
    <source>
        <dbReference type="Pfam" id="PF09317"/>
    </source>
</evidence>
<comment type="similarity">
    <text evidence="3">Belongs to the acyl-CoA dehydrogenase family.</text>
</comment>
<evidence type="ECO:0000256" key="12">
    <source>
        <dbReference type="SAM" id="MobiDB-lite"/>
    </source>
</evidence>
<dbReference type="FunFam" id="1.20.140.10:FF:000009">
    <property type="entry name" value="Acyl-CoA dehydrogenase"/>
    <property type="match status" value="1"/>
</dbReference>
<dbReference type="EC" id="1.3.8.7" evidence="4"/>
<evidence type="ECO:0000256" key="4">
    <source>
        <dbReference type="ARBA" id="ARBA00012033"/>
    </source>
</evidence>
<keyword evidence="13" id="KW-0472">Membrane</keyword>
<evidence type="ECO:0000256" key="6">
    <source>
        <dbReference type="ARBA" id="ARBA00020144"/>
    </source>
</evidence>